<evidence type="ECO:0000256" key="1">
    <source>
        <dbReference type="SAM" id="Phobius"/>
    </source>
</evidence>
<feature type="transmembrane region" description="Helical" evidence="1">
    <location>
        <begin position="49"/>
        <end position="71"/>
    </location>
</feature>
<protein>
    <submittedName>
        <fullName evidence="2">Uncharacterized protein</fullName>
    </submittedName>
</protein>
<accession>A0ABT6M2M0</accession>
<proteinExistence type="predicted"/>
<dbReference type="EMBL" id="JARXVH010000044">
    <property type="protein sequence ID" value="MDH6222802.1"/>
    <property type="molecule type" value="Genomic_DNA"/>
</dbReference>
<keyword evidence="1" id="KW-0472">Membrane</keyword>
<dbReference type="RefSeq" id="WP_280883388.1">
    <property type="nucleotide sequence ID" value="NZ_JARXVH010000044.1"/>
</dbReference>
<evidence type="ECO:0000313" key="3">
    <source>
        <dbReference type="Proteomes" id="UP001160499"/>
    </source>
</evidence>
<evidence type="ECO:0000313" key="2">
    <source>
        <dbReference type="EMBL" id="MDH6222802.1"/>
    </source>
</evidence>
<name>A0ABT6M2M0_9ACTN</name>
<organism evidence="2 3">
    <name type="scientific">Streptomyces pseudovenezuelae</name>
    <dbReference type="NCBI Taxonomy" id="67350"/>
    <lineage>
        <taxon>Bacteria</taxon>
        <taxon>Bacillati</taxon>
        <taxon>Actinomycetota</taxon>
        <taxon>Actinomycetes</taxon>
        <taxon>Kitasatosporales</taxon>
        <taxon>Streptomycetaceae</taxon>
        <taxon>Streptomyces</taxon>
        <taxon>Streptomyces aurantiacus group</taxon>
    </lineage>
</organism>
<keyword evidence="3" id="KW-1185">Reference proteome</keyword>
<keyword evidence="1" id="KW-0812">Transmembrane</keyword>
<reference evidence="2 3" key="1">
    <citation type="submission" date="2023-04" db="EMBL/GenBank/DDBJ databases">
        <title>Forest soil microbial communities from Buena Vista Peninsula, Colon Province, Panama.</title>
        <authorList>
            <person name="Bouskill N."/>
        </authorList>
    </citation>
    <scope>NUCLEOTIDE SEQUENCE [LARGE SCALE GENOMIC DNA]</scope>
    <source>
        <strain evidence="2 3">GGS1</strain>
    </source>
</reference>
<dbReference type="Proteomes" id="UP001160499">
    <property type="component" value="Unassembled WGS sequence"/>
</dbReference>
<sequence>MNVSPARTTRSGLPEPGPFMTLHTAVVLLTAVVIGLVLGGLSYLSGTPLAGAVLAGLLGTGGSVPVLHHLIR</sequence>
<keyword evidence="1" id="KW-1133">Transmembrane helix</keyword>
<comment type="caution">
    <text evidence="2">The sequence shown here is derived from an EMBL/GenBank/DDBJ whole genome shotgun (WGS) entry which is preliminary data.</text>
</comment>
<feature type="transmembrane region" description="Helical" evidence="1">
    <location>
        <begin position="21"/>
        <end position="43"/>
    </location>
</feature>
<gene>
    <name evidence="2" type="ORF">M2283_010154</name>
</gene>